<protein>
    <submittedName>
        <fullName evidence="7">2',3'-cyclic-nucleotide 2'-phosphodiesterase/5'-or 3'-nucleotidase, 5'-nucleotidase family</fullName>
    </submittedName>
</protein>
<dbReference type="InterPro" id="IPR005135">
    <property type="entry name" value="Endo/exonuclease/phosphatase"/>
</dbReference>
<evidence type="ECO:0000256" key="1">
    <source>
        <dbReference type="ARBA" id="ARBA00004613"/>
    </source>
</evidence>
<dbReference type="InterPro" id="IPR036691">
    <property type="entry name" value="Endo/exonu/phosph_ase_sf"/>
</dbReference>
<feature type="signal peptide" evidence="5">
    <location>
        <begin position="1"/>
        <end position="32"/>
    </location>
</feature>
<dbReference type="Pfam" id="PF13290">
    <property type="entry name" value="CHB_HEX_C_1"/>
    <property type="match status" value="1"/>
</dbReference>
<dbReference type="RefSeq" id="WP_245728864.1">
    <property type="nucleotide sequence ID" value="NZ_FNQR01000004.1"/>
</dbReference>
<dbReference type="Pfam" id="PF00932">
    <property type="entry name" value="LTD"/>
    <property type="match status" value="1"/>
</dbReference>
<evidence type="ECO:0000259" key="6">
    <source>
        <dbReference type="PROSITE" id="PS51841"/>
    </source>
</evidence>
<dbReference type="InterPro" id="IPR001322">
    <property type="entry name" value="Lamin_tail_dom"/>
</dbReference>
<feature type="region of interest" description="Disordered" evidence="4">
    <location>
        <begin position="835"/>
        <end position="855"/>
    </location>
</feature>
<dbReference type="InterPro" id="IPR004843">
    <property type="entry name" value="Calcineurin-like_PHP"/>
</dbReference>
<dbReference type="Pfam" id="PF00149">
    <property type="entry name" value="Metallophos"/>
    <property type="match status" value="1"/>
</dbReference>
<dbReference type="SUPFAM" id="SSF55816">
    <property type="entry name" value="5'-nucleotidase (syn. UDP-sugar hydrolase), C-terminal domain"/>
    <property type="match status" value="1"/>
</dbReference>
<dbReference type="PANTHER" id="PTHR42834:SF1">
    <property type="entry name" value="ENDONUCLEASE_EXONUCLEASE_PHOSPHATASE FAMILY PROTEIN (AFU_ORTHOLOGUE AFUA_3G09210)"/>
    <property type="match status" value="1"/>
</dbReference>
<dbReference type="SUPFAM" id="SSF56219">
    <property type="entry name" value="DNase I-like"/>
    <property type="match status" value="1"/>
</dbReference>
<evidence type="ECO:0000256" key="4">
    <source>
        <dbReference type="SAM" id="MobiDB-lite"/>
    </source>
</evidence>
<dbReference type="GO" id="GO:0046872">
    <property type="term" value="F:metal ion binding"/>
    <property type="evidence" value="ECO:0007669"/>
    <property type="project" value="InterPro"/>
</dbReference>
<keyword evidence="3 5" id="KW-0732">Signal</keyword>
<dbReference type="InterPro" id="IPR029052">
    <property type="entry name" value="Metallo-depent_PP-like"/>
</dbReference>
<dbReference type="GO" id="GO:0000166">
    <property type="term" value="F:nucleotide binding"/>
    <property type="evidence" value="ECO:0007669"/>
    <property type="project" value="InterPro"/>
</dbReference>
<dbReference type="GO" id="GO:0016788">
    <property type="term" value="F:hydrolase activity, acting on ester bonds"/>
    <property type="evidence" value="ECO:0007669"/>
    <property type="project" value="InterPro"/>
</dbReference>
<dbReference type="Gene3D" id="3.90.780.10">
    <property type="entry name" value="5'-Nucleotidase, C-terminal domain"/>
    <property type="match status" value="1"/>
</dbReference>
<dbReference type="InterPro" id="IPR059177">
    <property type="entry name" value="GH29D-like_dom"/>
</dbReference>
<dbReference type="PANTHER" id="PTHR42834">
    <property type="entry name" value="ENDONUCLEASE/EXONUCLEASE/PHOSPHATASE FAMILY PROTEIN (AFU_ORTHOLOGUE AFUA_3G09210)"/>
    <property type="match status" value="1"/>
</dbReference>
<name>A0A1H4AKS5_9BACI</name>
<dbReference type="CDD" id="cd04486">
    <property type="entry name" value="YhcR_OBF_like"/>
    <property type="match status" value="1"/>
</dbReference>
<accession>A0A1H4AKS5</accession>
<dbReference type="PROSITE" id="PS51841">
    <property type="entry name" value="LTD"/>
    <property type="match status" value="1"/>
</dbReference>
<evidence type="ECO:0000313" key="8">
    <source>
        <dbReference type="Proteomes" id="UP000198584"/>
    </source>
</evidence>
<evidence type="ECO:0000256" key="3">
    <source>
        <dbReference type="ARBA" id="ARBA00022729"/>
    </source>
</evidence>
<dbReference type="CDD" id="cd10283">
    <property type="entry name" value="MnuA_DNase1-like"/>
    <property type="match status" value="1"/>
</dbReference>
<reference evidence="7 8" key="1">
    <citation type="submission" date="2016-10" db="EMBL/GenBank/DDBJ databases">
        <authorList>
            <person name="de Groot N.N."/>
        </authorList>
    </citation>
    <scope>NUCLEOTIDE SEQUENCE [LARGE SCALE GENOMIC DNA]</scope>
    <source>
        <strain evidence="7 8">CCM7597</strain>
    </source>
</reference>
<dbReference type="FunFam" id="3.90.780.10:FF:000004">
    <property type="entry name" value="UDP-sugar hydrolase, putative"/>
    <property type="match status" value="1"/>
</dbReference>
<organism evidence="7 8">
    <name type="scientific">Thalassobacillus cyri</name>
    <dbReference type="NCBI Taxonomy" id="571932"/>
    <lineage>
        <taxon>Bacteria</taxon>
        <taxon>Bacillati</taxon>
        <taxon>Bacillota</taxon>
        <taxon>Bacilli</taxon>
        <taxon>Bacillales</taxon>
        <taxon>Bacillaceae</taxon>
        <taxon>Thalassobacillus</taxon>
    </lineage>
</organism>
<keyword evidence="8" id="KW-1185">Reference proteome</keyword>
<sequence length="1551" mass="168220">MQKVLRNRIQALSLIAVLLLGTFVAPVQPVQADEHMDDLIISEYVEGGSYNKALELYNGTGEEIDLSQYTLELYSNQSETATASLNLDGTLQSGEVFVVAHGSAGSEIKAVANLLDSGLANFNGDDPVVLKYQDNVVDSIGSLGSTDAFGKDVTLVRNADVTNGDTNANDEFVVSDEWDSYPKDTINYLGSYEMPEVEPVELQTIEEARQAEEGTQVKVKGITTASFEAGGQTNLYIQDDTAGIIVRAPGLNVQPGDEVEAQGEFSSYYGMQQILASSATVEVVTEGAGVPDAQSMSSIDFSAENGEAIEGEFVSTENVEITEVNEHGEFTATDENGSFLIQPQDEDLLKVGESYEVVQGVVDYSYGNYKLLPRSGDDVIDVVFSVKANPASGSVFEGTQVKLKTYEEGAEIYYNIDGSEPTTDSMLYDEAIEITEDTTIKAVAARESGETSEVATFDYTILKPADEVDIHDIQGAGHTSPYEGNAVSGVEGVVTKLDGSKGFYMQSLNPDDDIATSEGIYVYQRSHAVEVGDLVAVDGTVKEWREDGYSYANDLLTTQITGSGVTVVESDVELPDPVVIGEYRIQPTEVIEDDEMTSFDPAADGLDFYESLEGMQIQLNDASVTGPIKYDELPVLVETSEDQLRTDAGGLLISPDDYNPERMLIDVDGIDLTAKTGDYFVEPITGVVSYDYSNFKIRPTGGFPEIQNGGTEPDSTELKGLKPKLTVASYNVENFHAGTDQEKVQRIAETMVENLNAPDIIGLVEVQDNNGPEDDGTVDATESYQTLIEAIEAAGGPSYEFSDIAPEDKEDGGQPGGNIRVGFLYNPDRVSMTDKPAGDATTSVDVDDSGLTLNPGRIDPTNDAFYDSRKVLAGEFMFNGEKVTVIANHFNSKGGDGALFGAEHPVVLGSEEQRLQQAEVVNGFVQDIKAEDPDANVVVLGDLNDFEFSAPVQTLKGDILTNMIEELPREERYTYIYQGNSQVLDHILVSNNLAHRTKADIVNINSDFSVEDGRASDHDPVVVQIHPKKTVEKGEKPGKGKDKEYELNLMHTNDTHGNLDEIAKTATAIEKYRSENPESLLLSAGDVFSGTLYFNEFLGQADLEFMNYFGYDAMTFGNHEFDLGSNEEGHQALADFVENAEFPFVAANTDFSSDALFDGMFYEDKVTHKAEDGNIYGGIIKWVEGEKVGIFGLTTEETTDISSPEDVAFEDYIVEAEKMVDAFEDKGVNKIVALTHLGLDDNVDYDNDLTLAETVDGIDVIVGGHTHSELIEPRYVGAGEEPTVIVQTGEYNDNLGTLDVTFDKKGKVLSYEGELVAIGDLEEDPEVKEMLAPYAEQVEAVKNESIGATAEVYLNGERESVRTQETNLGNLIADGMLAKAKSVNPETAIAVTNGGGIRTSIDTGEITVGEVLTVMPFGNSLAIMNLTGVEIVEALEHSVSQAPNTSGGFLQVAGMQFEYDSSQPAGERVVNVEIEQEDGSYVPLNEEEYYYVATNGFTAKGGDGYDVFAQAFEEKRVSEPGFIDYEMFIDHVTSLETVAPEVEGRIVDVNQ</sequence>
<dbReference type="GO" id="GO:0005576">
    <property type="term" value="C:extracellular region"/>
    <property type="evidence" value="ECO:0007669"/>
    <property type="project" value="UniProtKB-SubCell"/>
</dbReference>
<evidence type="ECO:0000313" key="7">
    <source>
        <dbReference type="EMBL" id="SEA36358.1"/>
    </source>
</evidence>
<dbReference type="PRINTS" id="PR01607">
    <property type="entry name" value="APYRASEFAMLY"/>
</dbReference>
<dbReference type="Proteomes" id="UP000198584">
    <property type="component" value="Unassembled WGS sequence"/>
</dbReference>
<keyword evidence="2" id="KW-0964">Secreted</keyword>
<dbReference type="EMBL" id="FNQR01000004">
    <property type="protein sequence ID" value="SEA36358.1"/>
    <property type="molecule type" value="Genomic_DNA"/>
</dbReference>
<dbReference type="SUPFAM" id="SSF56300">
    <property type="entry name" value="Metallo-dependent phosphatases"/>
    <property type="match status" value="1"/>
</dbReference>
<feature type="domain" description="LTD" evidence="6">
    <location>
        <begin position="26"/>
        <end position="185"/>
    </location>
</feature>
<dbReference type="Gene3D" id="3.60.21.10">
    <property type="match status" value="1"/>
</dbReference>
<dbReference type="Pfam" id="PF19580">
    <property type="entry name" value="Exo_endo_phos_3"/>
    <property type="match status" value="1"/>
</dbReference>
<dbReference type="InterPro" id="IPR006146">
    <property type="entry name" value="5'-Nucleotdase_CS"/>
</dbReference>
<dbReference type="Pfam" id="PF02872">
    <property type="entry name" value="5_nucleotid_C"/>
    <property type="match status" value="1"/>
</dbReference>
<dbReference type="InterPro" id="IPR006179">
    <property type="entry name" value="5_nucleotidase/apyrase"/>
</dbReference>
<comment type="subcellular location">
    <subcellularLocation>
        <location evidence="1">Secreted</location>
    </subcellularLocation>
</comment>
<dbReference type="InterPro" id="IPR036907">
    <property type="entry name" value="5'-Nucleotdase_C_sf"/>
</dbReference>
<feature type="chain" id="PRO_5011507732" evidence="5">
    <location>
        <begin position="33"/>
        <end position="1551"/>
    </location>
</feature>
<proteinExistence type="predicted"/>
<dbReference type="STRING" id="571932.SAMN05421743_104125"/>
<dbReference type="GO" id="GO:0009166">
    <property type="term" value="P:nucleotide catabolic process"/>
    <property type="evidence" value="ECO:0007669"/>
    <property type="project" value="InterPro"/>
</dbReference>
<evidence type="ECO:0000256" key="2">
    <source>
        <dbReference type="ARBA" id="ARBA00022525"/>
    </source>
</evidence>
<dbReference type="PROSITE" id="PS00785">
    <property type="entry name" value="5_NUCLEOTIDASE_1"/>
    <property type="match status" value="1"/>
</dbReference>
<gene>
    <name evidence="7" type="ORF">SAMN05421743_104125</name>
</gene>
<dbReference type="InterPro" id="IPR008334">
    <property type="entry name" value="5'-Nucleotdase_C"/>
</dbReference>
<dbReference type="Gene3D" id="3.60.10.10">
    <property type="entry name" value="Endonuclease/exonuclease/phosphatase"/>
    <property type="match status" value="1"/>
</dbReference>
<evidence type="ECO:0000256" key="5">
    <source>
        <dbReference type="SAM" id="SignalP"/>
    </source>
</evidence>